<keyword evidence="8" id="KW-0479">Metal-binding</keyword>
<reference evidence="10 11" key="2">
    <citation type="journal article" date="2014" name="FEMS Microbiol. Lett.">
        <title>Draft genomic DNA sequence of the facultatively methylotrophic bacterium Acidomonas methanolica type strain MB58.</title>
        <authorList>
            <person name="Higashiura N."/>
            <person name="Hadano H."/>
            <person name="Hirakawa H."/>
            <person name="Matsutani M."/>
            <person name="Takabe S."/>
            <person name="Matsushita K."/>
            <person name="Azuma Y."/>
        </authorList>
    </citation>
    <scope>NUCLEOTIDE SEQUENCE [LARGE SCALE GENOMIC DNA]</scope>
    <source>
        <strain evidence="10 11">MB58</strain>
    </source>
</reference>
<dbReference type="GO" id="GO:0006729">
    <property type="term" value="P:tetrahydrobiopterin biosynthetic process"/>
    <property type="evidence" value="ECO:0007669"/>
    <property type="project" value="TreeGrafter"/>
</dbReference>
<dbReference type="InterPro" id="IPR001474">
    <property type="entry name" value="GTP_CycHdrlase_I"/>
</dbReference>
<dbReference type="SUPFAM" id="SSF55620">
    <property type="entry name" value="Tetrahydrobiopterin biosynthesis enzymes-like"/>
    <property type="match status" value="1"/>
</dbReference>
<dbReference type="GO" id="GO:0046654">
    <property type="term" value="P:tetrahydrofolate biosynthetic process"/>
    <property type="evidence" value="ECO:0007669"/>
    <property type="project" value="UniProtKB-UniRule"/>
</dbReference>
<sequence length="218" mass="23986">MSKLTADLVPLETIRGKAIEESCPIGPHSCPEDAAGRIARAVRDILVALGENPDREGLLETPDRVARMYLDVLGGLHEDPRIHLRKQFSADRHEGAVIVRDIRFHSMCEHHLLPFFGRAHVAYLPDGGRLTGLSKLARTVGVLARRPQLQERLTDQIADAIAEVLDPKAVMVLVEAEHMCMAMRGVRSPGSTTVTTVTRGLWQRDSAARAEILALLRG</sequence>
<dbReference type="RefSeq" id="WP_042059537.1">
    <property type="nucleotide sequence ID" value="NZ_BAND01000064.1"/>
</dbReference>
<dbReference type="FunFam" id="1.10.286.10:FF:000001">
    <property type="entry name" value="GTP cyclohydrolase 1"/>
    <property type="match status" value="1"/>
</dbReference>
<dbReference type="EC" id="3.5.4.16" evidence="8"/>
<feature type="domain" description="GTP cyclohydrolase I" evidence="9">
    <location>
        <begin position="38"/>
        <end position="216"/>
    </location>
</feature>
<comment type="pathway">
    <text evidence="2 8">Cofactor biosynthesis; 7,8-dihydroneopterin triphosphate biosynthesis; 7,8-dihydroneopterin triphosphate from GTP: step 1/1.</text>
</comment>
<comment type="subunit">
    <text evidence="8">Homopolymer.</text>
</comment>
<reference evidence="11" key="1">
    <citation type="journal article" date="2014" name="FEMS Microbiol. Lett.">
        <title>Draft Genomic DNA Sequence of the Facultatively Methylotrophic Bacterium Acidomonas methanolica type strain MB58.</title>
        <authorList>
            <person name="Higashiura N."/>
            <person name="Hadano H."/>
            <person name="Hirakawa H."/>
            <person name="Matsutani M."/>
            <person name="Takabe S."/>
            <person name="Matsushita K."/>
            <person name="Azuma Y."/>
        </authorList>
    </citation>
    <scope>NUCLEOTIDE SEQUENCE [LARGE SCALE GENOMIC DNA]</scope>
    <source>
        <strain evidence="11">MB58</strain>
    </source>
</reference>
<evidence type="ECO:0000256" key="2">
    <source>
        <dbReference type="ARBA" id="ARBA00005080"/>
    </source>
</evidence>
<evidence type="ECO:0000256" key="4">
    <source>
        <dbReference type="ARBA" id="ARBA00011857"/>
    </source>
</evidence>
<dbReference type="GO" id="GO:0006730">
    <property type="term" value="P:one-carbon metabolic process"/>
    <property type="evidence" value="ECO:0007669"/>
    <property type="project" value="UniProtKB-UniRule"/>
</dbReference>
<organism evidence="10 11">
    <name type="scientific">Acidomonas methanolica NBRC 104435</name>
    <dbReference type="NCBI Taxonomy" id="1231351"/>
    <lineage>
        <taxon>Bacteria</taxon>
        <taxon>Pseudomonadati</taxon>
        <taxon>Pseudomonadota</taxon>
        <taxon>Alphaproteobacteria</taxon>
        <taxon>Acetobacterales</taxon>
        <taxon>Acetobacteraceae</taxon>
        <taxon>Acidomonas</taxon>
    </lineage>
</organism>
<dbReference type="InterPro" id="IPR043134">
    <property type="entry name" value="GTP-CH-I_N"/>
</dbReference>
<dbReference type="GO" id="GO:0003934">
    <property type="term" value="F:GTP cyclohydrolase I activity"/>
    <property type="evidence" value="ECO:0007669"/>
    <property type="project" value="UniProtKB-UniRule"/>
</dbReference>
<dbReference type="GO" id="GO:0008270">
    <property type="term" value="F:zinc ion binding"/>
    <property type="evidence" value="ECO:0007669"/>
    <property type="project" value="UniProtKB-UniRule"/>
</dbReference>
<keyword evidence="5 8" id="KW-0554">One-carbon metabolism</keyword>
<name>A0A023D723_ACIMT</name>
<feature type="binding site" evidence="8">
    <location>
        <position position="108"/>
    </location>
    <ligand>
        <name>Zn(2+)</name>
        <dbReference type="ChEBI" id="CHEBI:29105"/>
    </ligand>
</feature>
<keyword evidence="6 8" id="KW-0378">Hydrolase</keyword>
<dbReference type="FunFam" id="3.30.1130.10:FF:000001">
    <property type="entry name" value="GTP cyclohydrolase 1"/>
    <property type="match status" value="1"/>
</dbReference>
<dbReference type="EMBL" id="BAND01000064">
    <property type="protein sequence ID" value="GAJ29525.1"/>
    <property type="molecule type" value="Genomic_DNA"/>
</dbReference>
<dbReference type="InterPro" id="IPR043133">
    <property type="entry name" value="GTP-CH-I_C/QueF"/>
</dbReference>
<evidence type="ECO:0000256" key="3">
    <source>
        <dbReference type="ARBA" id="ARBA00008085"/>
    </source>
</evidence>
<gene>
    <name evidence="8" type="primary">folE</name>
    <name evidence="10" type="ORF">Amme_064_019</name>
</gene>
<dbReference type="HAMAP" id="MF_00223">
    <property type="entry name" value="FolE"/>
    <property type="match status" value="1"/>
</dbReference>
<evidence type="ECO:0000256" key="1">
    <source>
        <dbReference type="ARBA" id="ARBA00001052"/>
    </source>
</evidence>
<feature type="binding site" evidence="8">
    <location>
        <position position="180"/>
    </location>
    <ligand>
        <name>Zn(2+)</name>
        <dbReference type="ChEBI" id="CHEBI:29105"/>
    </ligand>
</feature>
<evidence type="ECO:0000256" key="5">
    <source>
        <dbReference type="ARBA" id="ARBA00022563"/>
    </source>
</evidence>
<evidence type="ECO:0000259" key="9">
    <source>
        <dbReference type="Pfam" id="PF01227"/>
    </source>
</evidence>
<dbReference type="PANTHER" id="PTHR11109:SF7">
    <property type="entry name" value="GTP CYCLOHYDROLASE 1"/>
    <property type="match status" value="1"/>
</dbReference>
<keyword evidence="8" id="KW-0547">Nucleotide-binding</keyword>
<dbReference type="NCBIfam" id="TIGR00063">
    <property type="entry name" value="folE"/>
    <property type="match status" value="1"/>
</dbReference>
<dbReference type="UniPathway" id="UPA00848">
    <property type="reaction ID" value="UER00151"/>
</dbReference>
<dbReference type="PROSITE" id="PS00860">
    <property type="entry name" value="GTP_CYCLOHYDROL_1_2"/>
    <property type="match status" value="1"/>
</dbReference>
<evidence type="ECO:0000313" key="10">
    <source>
        <dbReference type="EMBL" id="GAJ29525.1"/>
    </source>
</evidence>
<comment type="subunit">
    <text evidence="4">Toroid-shaped homodecamer, composed of two pentamers of five dimers.</text>
</comment>
<dbReference type="Gene3D" id="1.10.286.10">
    <property type="match status" value="1"/>
</dbReference>
<proteinExistence type="inferred from homology"/>
<dbReference type="InterPro" id="IPR020602">
    <property type="entry name" value="GTP_CycHdrlase_I_dom"/>
</dbReference>
<dbReference type="Gene3D" id="3.30.1130.10">
    <property type="match status" value="1"/>
</dbReference>
<dbReference type="NCBIfam" id="NF006826">
    <property type="entry name" value="PRK09347.1-3"/>
    <property type="match status" value="1"/>
</dbReference>
<evidence type="ECO:0000313" key="11">
    <source>
        <dbReference type="Proteomes" id="UP000019760"/>
    </source>
</evidence>
<dbReference type="AlphaFoldDB" id="A0A023D723"/>
<dbReference type="GO" id="GO:0005525">
    <property type="term" value="F:GTP binding"/>
    <property type="evidence" value="ECO:0007669"/>
    <property type="project" value="UniProtKB-KW"/>
</dbReference>
<accession>A0A023D723</accession>
<protein>
    <recommendedName>
        <fullName evidence="8">GTP cyclohydrolase 1</fullName>
        <ecNumber evidence="8">3.5.4.16</ecNumber>
    </recommendedName>
    <alternativeName>
        <fullName evidence="8">GTP cyclohydrolase I</fullName>
        <shortName evidence="8">GTP-CH-I</shortName>
    </alternativeName>
</protein>
<dbReference type="Proteomes" id="UP000019760">
    <property type="component" value="Unassembled WGS sequence"/>
</dbReference>
<keyword evidence="11" id="KW-1185">Reference proteome</keyword>
<dbReference type="OrthoDB" id="9801207at2"/>
<comment type="catalytic activity">
    <reaction evidence="1 8">
        <text>GTP + H2O = 7,8-dihydroneopterin 3'-triphosphate + formate + H(+)</text>
        <dbReference type="Rhea" id="RHEA:17473"/>
        <dbReference type="ChEBI" id="CHEBI:15377"/>
        <dbReference type="ChEBI" id="CHEBI:15378"/>
        <dbReference type="ChEBI" id="CHEBI:15740"/>
        <dbReference type="ChEBI" id="CHEBI:37565"/>
        <dbReference type="ChEBI" id="CHEBI:58462"/>
        <dbReference type="EC" id="3.5.4.16"/>
    </reaction>
</comment>
<comment type="caution">
    <text evidence="10">The sequence shown here is derived from an EMBL/GenBank/DDBJ whole genome shotgun (WGS) entry which is preliminary data.</text>
</comment>
<dbReference type="GO" id="GO:0005737">
    <property type="term" value="C:cytoplasm"/>
    <property type="evidence" value="ECO:0007669"/>
    <property type="project" value="TreeGrafter"/>
</dbReference>
<keyword evidence="8" id="KW-0862">Zinc</keyword>
<dbReference type="Pfam" id="PF01227">
    <property type="entry name" value="GTP_cyclohydroI"/>
    <property type="match status" value="1"/>
</dbReference>
<evidence type="ECO:0000256" key="7">
    <source>
        <dbReference type="ARBA" id="ARBA00023134"/>
    </source>
</evidence>
<dbReference type="InterPro" id="IPR018234">
    <property type="entry name" value="GTP_CycHdrlase_I_CS"/>
</dbReference>
<dbReference type="PANTHER" id="PTHR11109">
    <property type="entry name" value="GTP CYCLOHYDROLASE I"/>
    <property type="match status" value="1"/>
</dbReference>
<evidence type="ECO:0000256" key="6">
    <source>
        <dbReference type="ARBA" id="ARBA00022801"/>
    </source>
</evidence>
<keyword evidence="7 8" id="KW-0342">GTP-binding</keyword>
<feature type="binding site" evidence="8">
    <location>
        <position position="111"/>
    </location>
    <ligand>
        <name>Zn(2+)</name>
        <dbReference type="ChEBI" id="CHEBI:29105"/>
    </ligand>
</feature>
<comment type="similarity">
    <text evidence="3 8">Belongs to the GTP cyclohydrolase I family.</text>
</comment>
<evidence type="ECO:0000256" key="8">
    <source>
        <dbReference type="HAMAP-Rule" id="MF_00223"/>
    </source>
</evidence>
<dbReference type="NCBIfam" id="NF006825">
    <property type="entry name" value="PRK09347.1-2"/>
    <property type="match status" value="1"/>
</dbReference>